<organism evidence="2 3">
    <name type="scientific">Actinidia rufa</name>
    <dbReference type="NCBI Taxonomy" id="165716"/>
    <lineage>
        <taxon>Eukaryota</taxon>
        <taxon>Viridiplantae</taxon>
        <taxon>Streptophyta</taxon>
        <taxon>Embryophyta</taxon>
        <taxon>Tracheophyta</taxon>
        <taxon>Spermatophyta</taxon>
        <taxon>Magnoliopsida</taxon>
        <taxon>eudicotyledons</taxon>
        <taxon>Gunneridae</taxon>
        <taxon>Pentapetalae</taxon>
        <taxon>asterids</taxon>
        <taxon>Ericales</taxon>
        <taxon>Actinidiaceae</taxon>
        <taxon>Actinidia</taxon>
    </lineage>
</organism>
<dbReference type="EMBL" id="BJWL01000015">
    <property type="protein sequence ID" value="GFZ02407.1"/>
    <property type="molecule type" value="Genomic_DNA"/>
</dbReference>
<keyword evidence="3" id="KW-1185">Reference proteome</keyword>
<accession>A0A7J0FVD2</accession>
<dbReference type="Proteomes" id="UP000585474">
    <property type="component" value="Unassembled WGS sequence"/>
</dbReference>
<reference evidence="2 3" key="1">
    <citation type="submission" date="2019-07" db="EMBL/GenBank/DDBJ databases">
        <title>De Novo Assembly of kiwifruit Actinidia rufa.</title>
        <authorList>
            <person name="Sugita-Konishi S."/>
            <person name="Sato K."/>
            <person name="Mori E."/>
            <person name="Abe Y."/>
            <person name="Kisaki G."/>
            <person name="Hamano K."/>
            <person name="Suezawa K."/>
            <person name="Otani M."/>
            <person name="Fukuda T."/>
            <person name="Manabe T."/>
            <person name="Gomi K."/>
            <person name="Tabuchi M."/>
            <person name="Akimitsu K."/>
            <person name="Kataoka I."/>
        </authorList>
    </citation>
    <scope>NUCLEOTIDE SEQUENCE [LARGE SCALE GENOMIC DNA]</scope>
    <source>
        <strain evidence="3">cv. Fuchu</strain>
    </source>
</reference>
<sequence length="149" mass="15992">MASSGGDNVKEKPAGDATHVAANEAMSKKINMKKIAQMAKGKGEPKGATPAAPTRSKAMSSRVASKAVAPVAVPREATLANSRVDLGPIASVLENPKGEKLLQRLILPTDQEVIEKLDLNRAITRRWRTLISSNEEEKKDELDNNLSPQ</sequence>
<gene>
    <name evidence="2" type="ORF">Acr_15g0010150</name>
</gene>
<protein>
    <submittedName>
        <fullName evidence="2">Uncharacterized protein</fullName>
    </submittedName>
</protein>
<evidence type="ECO:0000313" key="3">
    <source>
        <dbReference type="Proteomes" id="UP000585474"/>
    </source>
</evidence>
<comment type="caution">
    <text evidence="2">The sequence shown here is derived from an EMBL/GenBank/DDBJ whole genome shotgun (WGS) entry which is preliminary data.</text>
</comment>
<proteinExistence type="predicted"/>
<evidence type="ECO:0000256" key="1">
    <source>
        <dbReference type="SAM" id="MobiDB-lite"/>
    </source>
</evidence>
<evidence type="ECO:0000313" key="2">
    <source>
        <dbReference type="EMBL" id="GFZ02407.1"/>
    </source>
</evidence>
<feature type="region of interest" description="Disordered" evidence="1">
    <location>
        <begin position="1"/>
        <end position="62"/>
    </location>
</feature>
<dbReference type="AlphaFoldDB" id="A0A7J0FVD2"/>
<name>A0A7J0FVD2_9ERIC</name>